<keyword evidence="1" id="KW-1133">Transmembrane helix</keyword>
<dbReference type="InterPro" id="IPR038430">
    <property type="entry name" value="NDAH_ubi_oxred_su3_sf"/>
</dbReference>
<keyword evidence="1" id="KW-0472">Membrane</keyword>
<dbReference type="AlphaFoldDB" id="A0A3Q8XGK4"/>
<dbReference type="Gene3D" id="1.20.58.1610">
    <property type="entry name" value="NADH:ubiquinone/plastoquinone oxidoreductase, chain 3"/>
    <property type="match status" value="1"/>
</dbReference>
<dbReference type="Proteomes" id="UP000276980">
    <property type="component" value="Chromosome"/>
</dbReference>
<reference evidence="2 3" key="1">
    <citation type="submission" date="2017-06" db="EMBL/GenBank/DDBJ databases">
        <title>Complete Genome Sequence of the Carbazole-Degrading Bacterium Acinetobacter johnsonii IC001.</title>
        <authorList>
            <person name="Vejarano F."/>
            <person name="Suzuki-Minakuchi C."/>
            <person name="Ohtsubo Y."/>
            <person name="Tsuda M."/>
            <person name="Okada K."/>
            <person name="Nojiri H."/>
        </authorList>
    </citation>
    <scope>NUCLEOTIDE SEQUENCE [LARGE SCALE GENOMIC DNA]</scope>
    <source>
        <strain evidence="2 3">IC001</strain>
    </source>
</reference>
<name>A0A3Q8XGK4_ACIJO</name>
<evidence type="ECO:0000313" key="2">
    <source>
        <dbReference type="EMBL" id="AZN64321.1"/>
    </source>
</evidence>
<accession>A0A3Q8XGK4</accession>
<feature type="transmembrane region" description="Helical" evidence="1">
    <location>
        <begin position="12"/>
        <end position="36"/>
    </location>
</feature>
<evidence type="ECO:0000313" key="3">
    <source>
        <dbReference type="Proteomes" id="UP000276980"/>
    </source>
</evidence>
<dbReference type="RefSeq" id="WP_126036868.1">
    <property type="nucleotide sequence ID" value="NZ_CP022298.1"/>
</dbReference>
<protein>
    <submittedName>
        <fullName evidence="2">Uncharacterized protein</fullName>
    </submittedName>
</protein>
<proteinExistence type="predicted"/>
<gene>
    <name evidence="2" type="ORF">CFH90_09910</name>
</gene>
<sequence length="270" mass="31447">MILDFLRKPIQLKHFLIFILLSPIIIVILSVIVSVLEPSDIPSLKEKPYECGSFGDQKMRIDRRYLFFARVEYQDVSYWEKGYRELHNTKDCNDQIGNATFLVKWPEMHPSEGFRLSSNQHSDIAFTLTQRSIWKDEWGDDKTFFDYTPSLKFYLSERMGARKDMSISEINSEKKFNSSLSLYEIDLGEQDNISKRIYWKEENGKGISVVIACDSYPDGATACELNSHVPNYGFNTSSLEIDFHSELLPHWKQLQRDSLKLIDSFNVRGI</sequence>
<organism evidence="2 3">
    <name type="scientific">Acinetobacter johnsonii</name>
    <dbReference type="NCBI Taxonomy" id="40214"/>
    <lineage>
        <taxon>Bacteria</taxon>
        <taxon>Pseudomonadati</taxon>
        <taxon>Pseudomonadota</taxon>
        <taxon>Gammaproteobacteria</taxon>
        <taxon>Moraxellales</taxon>
        <taxon>Moraxellaceae</taxon>
        <taxon>Acinetobacter</taxon>
    </lineage>
</organism>
<evidence type="ECO:0000256" key="1">
    <source>
        <dbReference type="SAM" id="Phobius"/>
    </source>
</evidence>
<keyword evidence="1" id="KW-0812">Transmembrane</keyword>
<dbReference type="EMBL" id="CP022298">
    <property type="protein sequence ID" value="AZN64321.1"/>
    <property type="molecule type" value="Genomic_DNA"/>
</dbReference>